<evidence type="ECO:0000313" key="3">
    <source>
        <dbReference type="Proteomes" id="UP000186400"/>
    </source>
</evidence>
<accession>A0A1N6NZI0</accession>
<proteinExistence type="predicted"/>
<evidence type="ECO:0000313" key="2">
    <source>
        <dbReference type="EMBL" id="SIP97514.1"/>
    </source>
</evidence>
<feature type="transmembrane region" description="Helical" evidence="1">
    <location>
        <begin position="56"/>
        <end position="73"/>
    </location>
</feature>
<dbReference type="AlphaFoldDB" id="A0A1N6NZI0"/>
<dbReference type="Proteomes" id="UP000186400">
    <property type="component" value="Unassembled WGS sequence"/>
</dbReference>
<protein>
    <submittedName>
        <fullName evidence="2">Uncharacterized protein</fullName>
    </submittedName>
</protein>
<keyword evidence="1" id="KW-0472">Membrane</keyword>
<reference evidence="2 3" key="1">
    <citation type="submission" date="2017-01" db="EMBL/GenBank/DDBJ databases">
        <authorList>
            <person name="Mah S.A."/>
            <person name="Swanson W.J."/>
            <person name="Moy G.W."/>
            <person name="Vacquier V.D."/>
        </authorList>
    </citation>
    <scope>NUCLEOTIDE SEQUENCE [LARGE SCALE GENOMIC DNA]</scope>
    <source>
        <strain evidence="2 3">ASpG1</strain>
    </source>
</reference>
<dbReference type="STRING" id="159291.SAMN05920897_10253"/>
<keyword evidence="1" id="KW-1133">Transmembrane helix</keyword>
<name>A0A1N6NZI0_9SPIO</name>
<dbReference type="OrthoDB" id="9975493at2"/>
<dbReference type="EMBL" id="FTMS01000002">
    <property type="protein sequence ID" value="SIP97514.1"/>
    <property type="molecule type" value="Genomic_DNA"/>
</dbReference>
<feature type="transmembrane region" description="Helical" evidence="1">
    <location>
        <begin position="80"/>
        <end position="103"/>
    </location>
</feature>
<evidence type="ECO:0000256" key="1">
    <source>
        <dbReference type="SAM" id="Phobius"/>
    </source>
</evidence>
<keyword evidence="3" id="KW-1185">Reference proteome</keyword>
<organism evidence="2 3">
    <name type="scientific">Alkalispirochaeta americana</name>
    <dbReference type="NCBI Taxonomy" id="159291"/>
    <lineage>
        <taxon>Bacteria</taxon>
        <taxon>Pseudomonadati</taxon>
        <taxon>Spirochaetota</taxon>
        <taxon>Spirochaetia</taxon>
        <taxon>Spirochaetales</taxon>
        <taxon>Spirochaetaceae</taxon>
        <taxon>Alkalispirochaeta</taxon>
    </lineage>
</organism>
<gene>
    <name evidence="2" type="ORF">SAMN05920897_10253</name>
</gene>
<sequence>MRSDTSCAALLLGALLLQALLLAITSPVLALAAAGGGILLAIHPGGYTPKRLWKTLGGLLIMMGAVLAARLLSDPSMETLAAWTSYAARLTAAVTVALTLLSLCGPSGVLRGLARLVTPLPSGITRPVLDLTASAVYLMPALRKRLEESRGAAQIRLSAACHGKGALQRVLLISRASLISIAELPRQRAEAMVVRGALEIRRDRP</sequence>
<keyword evidence="1" id="KW-0812">Transmembrane</keyword>
<dbReference type="RefSeq" id="WP_076487608.1">
    <property type="nucleotide sequence ID" value="NZ_FTMS01000002.1"/>
</dbReference>